<dbReference type="RefSeq" id="WP_206254240.1">
    <property type="nucleotide sequence ID" value="NZ_CP071060.1"/>
</dbReference>
<evidence type="ECO:0000256" key="4">
    <source>
        <dbReference type="ARBA" id="ARBA00022801"/>
    </source>
</evidence>
<keyword evidence="10" id="KW-1185">Reference proteome</keyword>
<evidence type="ECO:0000256" key="2">
    <source>
        <dbReference type="ARBA" id="ARBA00022670"/>
    </source>
</evidence>
<dbReference type="InterPro" id="IPR036590">
    <property type="entry name" value="SRAP-like"/>
</dbReference>
<dbReference type="SUPFAM" id="SSF143081">
    <property type="entry name" value="BB1717-like"/>
    <property type="match status" value="1"/>
</dbReference>
<reference evidence="9 10" key="1">
    <citation type="submission" date="2021-02" db="EMBL/GenBank/DDBJ databases">
        <title>Niveibacterium changnyeongensis HC41.</title>
        <authorList>
            <person name="Kang M."/>
        </authorList>
    </citation>
    <scope>NUCLEOTIDE SEQUENCE [LARGE SCALE GENOMIC DNA]</scope>
    <source>
        <strain evidence="9 10">HC41</strain>
    </source>
</reference>
<dbReference type="Pfam" id="PF02586">
    <property type="entry name" value="SRAP"/>
    <property type="match status" value="1"/>
</dbReference>
<keyword evidence="5" id="KW-0190">Covalent protein-DNA linkage</keyword>
<dbReference type="InterPro" id="IPR003738">
    <property type="entry name" value="SRAP"/>
</dbReference>
<evidence type="ECO:0000256" key="5">
    <source>
        <dbReference type="ARBA" id="ARBA00023124"/>
    </source>
</evidence>
<evidence type="ECO:0000256" key="8">
    <source>
        <dbReference type="RuleBase" id="RU364100"/>
    </source>
</evidence>
<sequence>MCGRYVDELTGEEIDSRTRVSRFAALTELARVPRYNISPMARVLVITSDENGRHPRIMQWWLVPPIADDPKAFVRRYTTFNARAEKLAQSAFYRHSLTHQRCVLPVSGFYEWQAATPGKPGSSKTPFYIHPPAGEAPCWTLAGIWSTWERPGLAPLHSCAIVTCVANPMMAWIHNAKPDAPRMPVILDNNAMATWLDPAISDASALTEVLQPYPETRMAAHAVAKIVGDGAHLIDPLPNGPCIGEDRGR</sequence>
<name>A0ABX7M4D0_9RHOO</name>
<organism evidence="9 10">
    <name type="scientific">Niveibacterium microcysteis</name>
    <dbReference type="NCBI Taxonomy" id="2811415"/>
    <lineage>
        <taxon>Bacteria</taxon>
        <taxon>Pseudomonadati</taxon>
        <taxon>Pseudomonadota</taxon>
        <taxon>Betaproteobacteria</taxon>
        <taxon>Rhodocyclales</taxon>
        <taxon>Rhodocyclaceae</taxon>
        <taxon>Niveibacterium</taxon>
    </lineage>
</organism>
<dbReference type="Gene3D" id="3.90.1680.10">
    <property type="entry name" value="SOS response associated peptidase-like"/>
    <property type="match status" value="1"/>
</dbReference>
<evidence type="ECO:0000256" key="6">
    <source>
        <dbReference type="ARBA" id="ARBA00023125"/>
    </source>
</evidence>
<keyword evidence="6" id="KW-0238">DNA-binding</keyword>
<dbReference type="EMBL" id="CP071060">
    <property type="protein sequence ID" value="QSI76590.1"/>
    <property type="molecule type" value="Genomic_DNA"/>
</dbReference>
<keyword evidence="3" id="KW-0227">DNA damage</keyword>
<evidence type="ECO:0000256" key="3">
    <source>
        <dbReference type="ARBA" id="ARBA00022763"/>
    </source>
</evidence>
<keyword evidence="4 8" id="KW-0378">Hydrolase</keyword>
<protein>
    <recommendedName>
        <fullName evidence="8">Abasic site processing protein</fullName>
        <ecNumber evidence="8">3.4.-.-</ecNumber>
    </recommendedName>
</protein>
<dbReference type="PANTHER" id="PTHR13604:SF0">
    <property type="entry name" value="ABASIC SITE PROCESSING PROTEIN HMCES"/>
    <property type="match status" value="1"/>
</dbReference>
<keyword evidence="7" id="KW-0456">Lyase</keyword>
<gene>
    <name evidence="9" type="ORF">JY500_19350</name>
</gene>
<evidence type="ECO:0000256" key="1">
    <source>
        <dbReference type="ARBA" id="ARBA00008136"/>
    </source>
</evidence>
<evidence type="ECO:0000256" key="7">
    <source>
        <dbReference type="ARBA" id="ARBA00023239"/>
    </source>
</evidence>
<proteinExistence type="inferred from homology"/>
<dbReference type="EC" id="3.4.-.-" evidence="8"/>
<evidence type="ECO:0000313" key="10">
    <source>
        <dbReference type="Proteomes" id="UP000663570"/>
    </source>
</evidence>
<comment type="similarity">
    <text evidence="1 8">Belongs to the SOS response-associated peptidase family.</text>
</comment>
<evidence type="ECO:0000313" key="9">
    <source>
        <dbReference type="EMBL" id="QSI76590.1"/>
    </source>
</evidence>
<dbReference type="Proteomes" id="UP000663570">
    <property type="component" value="Chromosome"/>
</dbReference>
<accession>A0ABX7M4D0</accession>
<dbReference type="PANTHER" id="PTHR13604">
    <property type="entry name" value="DC12-RELATED"/>
    <property type="match status" value="1"/>
</dbReference>
<keyword evidence="2 8" id="KW-0645">Protease</keyword>